<dbReference type="InterPro" id="IPR036179">
    <property type="entry name" value="Ig-like_dom_sf"/>
</dbReference>
<evidence type="ECO:0000313" key="10">
    <source>
        <dbReference type="Proteomes" id="UP000265140"/>
    </source>
</evidence>
<dbReference type="Proteomes" id="UP000265140">
    <property type="component" value="Chromosome 25"/>
</dbReference>
<evidence type="ECO:0000256" key="7">
    <source>
        <dbReference type="SAM" id="SignalP"/>
    </source>
</evidence>
<protein>
    <recommendedName>
        <fullName evidence="8">Ig-like domain-containing protein</fullName>
    </recommendedName>
</protein>
<organism evidence="9 10">
    <name type="scientific">Esox lucius</name>
    <name type="common">Northern pike</name>
    <dbReference type="NCBI Taxonomy" id="8010"/>
    <lineage>
        <taxon>Eukaryota</taxon>
        <taxon>Metazoa</taxon>
        <taxon>Chordata</taxon>
        <taxon>Craniata</taxon>
        <taxon>Vertebrata</taxon>
        <taxon>Euteleostomi</taxon>
        <taxon>Actinopterygii</taxon>
        <taxon>Neopterygii</taxon>
        <taxon>Teleostei</taxon>
        <taxon>Protacanthopterygii</taxon>
        <taxon>Esociformes</taxon>
        <taxon>Esocidae</taxon>
        <taxon>Esox</taxon>
    </lineage>
</organism>
<evidence type="ECO:0000259" key="8">
    <source>
        <dbReference type="PROSITE" id="PS50835"/>
    </source>
</evidence>
<dbReference type="GO" id="GO:0009897">
    <property type="term" value="C:external side of plasma membrane"/>
    <property type="evidence" value="ECO:0007669"/>
    <property type="project" value="TreeGrafter"/>
</dbReference>
<dbReference type="InterPro" id="IPR003599">
    <property type="entry name" value="Ig_sub"/>
</dbReference>
<dbReference type="GO" id="GO:0001817">
    <property type="term" value="P:regulation of cytokine production"/>
    <property type="evidence" value="ECO:0007669"/>
    <property type="project" value="TreeGrafter"/>
</dbReference>
<dbReference type="Pfam" id="PF07686">
    <property type="entry name" value="V-set"/>
    <property type="match status" value="1"/>
</dbReference>
<reference evidence="9" key="3">
    <citation type="submission" date="2025-09" db="UniProtKB">
        <authorList>
            <consortium name="Ensembl"/>
        </authorList>
    </citation>
    <scope>IDENTIFICATION</scope>
</reference>
<keyword evidence="4" id="KW-1015">Disulfide bond</keyword>
<reference evidence="9" key="2">
    <citation type="submission" date="2025-08" db="UniProtKB">
        <authorList>
            <consortium name="Ensembl"/>
        </authorList>
    </citation>
    <scope>IDENTIFICATION</scope>
</reference>
<dbReference type="AlphaFoldDB" id="A0AAY5K3D0"/>
<evidence type="ECO:0000256" key="3">
    <source>
        <dbReference type="ARBA" id="ARBA00023136"/>
    </source>
</evidence>
<evidence type="ECO:0000313" key="9">
    <source>
        <dbReference type="Ensembl" id="ENSELUP00000082690.1"/>
    </source>
</evidence>
<keyword evidence="2 7" id="KW-0732">Signal</keyword>
<dbReference type="SMART" id="SM00406">
    <property type="entry name" value="IGv"/>
    <property type="match status" value="1"/>
</dbReference>
<dbReference type="FunFam" id="2.60.40.10:FF:000142">
    <property type="entry name" value="V-set domain-containing T-cell activation inhibitor 1"/>
    <property type="match status" value="1"/>
</dbReference>
<reference evidence="9 10" key="1">
    <citation type="submission" date="2020-02" db="EMBL/GenBank/DDBJ databases">
        <title>Esox lucius (northern pike) genome, fEsoLuc1, primary haplotype.</title>
        <authorList>
            <person name="Myers G."/>
            <person name="Karagic N."/>
            <person name="Meyer A."/>
            <person name="Pippel M."/>
            <person name="Reichard M."/>
            <person name="Winkler S."/>
            <person name="Tracey A."/>
            <person name="Sims Y."/>
            <person name="Howe K."/>
            <person name="Rhie A."/>
            <person name="Formenti G."/>
            <person name="Durbin R."/>
            <person name="Fedrigo O."/>
            <person name="Jarvis E.D."/>
        </authorList>
    </citation>
    <scope>NUCLEOTIDE SEQUENCE [LARGE SCALE GENOMIC DNA]</scope>
</reference>
<dbReference type="SUPFAM" id="SSF48726">
    <property type="entry name" value="Immunoglobulin"/>
    <property type="match status" value="1"/>
</dbReference>
<proteinExistence type="predicted"/>
<comment type="subcellular location">
    <subcellularLocation>
        <location evidence="1">Membrane</location>
    </subcellularLocation>
</comment>
<name>A0AAY5K3D0_ESOLU</name>
<accession>A0AAY5K3D0</accession>
<dbReference type="InterPro" id="IPR050504">
    <property type="entry name" value="IgSF_BTN/MOG"/>
</dbReference>
<dbReference type="GO" id="GO:0050852">
    <property type="term" value="P:T cell receptor signaling pathway"/>
    <property type="evidence" value="ECO:0007669"/>
    <property type="project" value="TreeGrafter"/>
</dbReference>
<evidence type="ECO:0000256" key="4">
    <source>
        <dbReference type="ARBA" id="ARBA00023157"/>
    </source>
</evidence>
<dbReference type="InterPro" id="IPR007110">
    <property type="entry name" value="Ig-like_dom"/>
</dbReference>
<evidence type="ECO:0000256" key="2">
    <source>
        <dbReference type="ARBA" id="ARBA00022729"/>
    </source>
</evidence>
<dbReference type="GO" id="GO:1903037">
    <property type="term" value="P:regulation of leukocyte cell-cell adhesion"/>
    <property type="evidence" value="ECO:0007669"/>
    <property type="project" value="UniProtKB-ARBA"/>
</dbReference>
<dbReference type="PROSITE" id="PS50835">
    <property type="entry name" value="IG_LIKE"/>
    <property type="match status" value="1"/>
</dbReference>
<dbReference type="PANTHER" id="PTHR24100">
    <property type="entry name" value="BUTYROPHILIN"/>
    <property type="match status" value="1"/>
</dbReference>
<dbReference type="Gene3D" id="2.60.40.10">
    <property type="entry name" value="Immunoglobulins"/>
    <property type="match status" value="1"/>
</dbReference>
<dbReference type="GO" id="GO:0050863">
    <property type="term" value="P:regulation of T cell activation"/>
    <property type="evidence" value="ECO:0007669"/>
    <property type="project" value="UniProtKB-ARBA"/>
</dbReference>
<dbReference type="GeneTree" id="ENSGT00940000180384"/>
<keyword evidence="3" id="KW-0472">Membrane</keyword>
<dbReference type="InterPro" id="IPR013106">
    <property type="entry name" value="Ig_V-set"/>
</dbReference>
<keyword evidence="6" id="KW-0393">Immunoglobulin domain</keyword>
<keyword evidence="10" id="KW-1185">Reference proteome</keyword>
<keyword evidence="5" id="KW-0325">Glycoprotein</keyword>
<feature type="chain" id="PRO_5044201469" description="Ig-like domain-containing protein" evidence="7">
    <location>
        <begin position="27"/>
        <end position="164"/>
    </location>
</feature>
<evidence type="ECO:0000256" key="1">
    <source>
        <dbReference type="ARBA" id="ARBA00004370"/>
    </source>
</evidence>
<feature type="signal peptide" evidence="7">
    <location>
        <begin position="1"/>
        <end position="26"/>
    </location>
</feature>
<evidence type="ECO:0000256" key="6">
    <source>
        <dbReference type="ARBA" id="ARBA00023319"/>
    </source>
</evidence>
<feature type="domain" description="Ig-like" evidence="8">
    <location>
        <begin position="41"/>
        <end position="140"/>
    </location>
</feature>
<dbReference type="Ensembl" id="ENSELUT00000099889.1">
    <property type="protein sequence ID" value="ENSELUP00000082690.1"/>
    <property type="gene ID" value="ENSELUG00000043759.1"/>
</dbReference>
<dbReference type="SMART" id="SM00409">
    <property type="entry name" value="IG"/>
    <property type="match status" value="1"/>
</dbReference>
<dbReference type="GO" id="GO:0005102">
    <property type="term" value="F:signaling receptor binding"/>
    <property type="evidence" value="ECO:0007669"/>
    <property type="project" value="TreeGrafter"/>
</dbReference>
<sequence>MQTGSCLKMVILAVLNISITKQNSDAFSVSAPHVSVTAWPGSSVILPCELSPTFDAKPLKVCWYRHDNFFTYKPALFYKDHKTQEDFVDPHYRGRVSLIGELEKGNLSLRLERVTPEDRGEYVCCVSSEQCIDKARVFLTINGSCLKMVILAVLNISITKQNSG</sequence>
<evidence type="ECO:0000256" key="5">
    <source>
        <dbReference type="ARBA" id="ARBA00023180"/>
    </source>
</evidence>
<dbReference type="InterPro" id="IPR013783">
    <property type="entry name" value="Ig-like_fold"/>
</dbReference>